<proteinExistence type="inferred from homology"/>
<dbReference type="SUPFAM" id="SSF102705">
    <property type="entry name" value="NIF3 (NGG1p interacting factor 3)-like"/>
    <property type="match status" value="1"/>
</dbReference>
<feature type="binding site" evidence="4">
    <location>
        <position position="308"/>
    </location>
    <ligand>
        <name>a divalent metal cation</name>
        <dbReference type="ChEBI" id="CHEBI:60240"/>
        <label>1</label>
    </ligand>
</feature>
<name>A0AAN8PU20_PATCE</name>
<feature type="binding site" evidence="4">
    <location>
        <position position="108"/>
    </location>
    <ligand>
        <name>a divalent metal cation</name>
        <dbReference type="ChEBI" id="CHEBI:60240"/>
        <label>1</label>
    </ligand>
</feature>
<dbReference type="GO" id="GO:0046872">
    <property type="term" value="F:metal ion binding"/>
    <property type="evidence" value="ECO:0007669"/>
    <property type="project" value="UniProtKB-KW"/>
</dbReference>
<comment type="caution">
    <text evidence="5">The sequence shown here is derived from an EMBL/GenBank/DDBJ whole genome shotgun (WGS) entry which is preliminary data.</text>
</comment>
<feature type="binding site" evidence="4">
    <location>
        <position position="312"/>
    </location>
    <ligand>
        <name>a divalent metal cation</name>
        <dbReference type="ChEBI" id="CHEBI:60240"/>
        <label>1</label>
    </ligand>
</feature>
<dbReference type="Pfam" id="PF01784">
    <property type="entry name" value="DUF34_NIF3"/>
    <property type="match status" value="1"/>
</dbReference>
<dbReference type="PANTHER" id="PTHR13799">
    <property type="entry name" value="NGG1 INTERACTING FACTOR 3"/>
    <property type="match status" value="1"/>
</dbReference>
<organism evidence="5 6">
    <name type="scientific">Patella caerulea</name>
    <name type="common">Rayed Mediterranean limpet</name>
    <dbReference type="NCBI Taxonomy" id="87958"/>
    <lineage>
        <taxon>Eukaryota</taxon>
        <taxon>Metazoa</taxon>
        <taxon>Spiralia</taxon>
        <taxon>Lophotrochozoa</taxon>
        <taxon>Mollusca</taxon>
        <taxon>Gastropoda</taxon>
        <taxon>Patellogastropoda</taxon>
        <taxon>Patelloidea</taxon>
        <taxon>Patellidae</taxon>
        <taxon>Patella</taxon>
    </lineage>
</organism>
<evidence type="ECO:0000313" key="5">
    <source>
        <dbReference type="EMBL" id="KAK6184273.1"/>
    </source>
</evidence>
<feature type="binding site" evidence="4">
    <location>
        <position position="70"/>
    </location>
    <ligand>
        <name>a divalent metal cation</name>
        <dbReference type="ChEBI" id="CHEBI:60240"/>
        <label>1</label>
    </ligand>
</feature>
<sequence>MSSGMELGSVVKIIKQHAPTSLAESWDNVGLLVEPSSPHTVNTIMLTNDLTPPVLEESLEKKVDLILSYHPPIFSAVKRLSQGKWKDRLIIKCIENRIAVYSPHTCYDAKAGGVNDWLIGAFDTSNVVPVTNAEEIPGGYSHKVNILTKDSTNLQSVLSSLAVKQVSSPITTSSGEVMTVCSVLCNKCTLSEVFKAVEGSDCEVDTIENVKLEKIPVSGYGSGRYATLKQPLTPQEAVDAVKKHLNLLHVRLAAKPGNKYIKSVAVCAGSGSSVLRGVNADLYLTGEMSHHEVLDAVYSGANVILCDHSNTERGYLKQVKQELSEKLKDVNILISETDMDPLVIV</sequence>
<dbReference type="Proteomes" id="UP001347796">
    <property type="component" value="Unassembled WGS sequence"/>
</dbReference>
<accession>A0AAN8PU20</accession>
<reference evidence="5 6" key="1">
    <citation type="submission" date="2024-01" db="EMBL/GenBank/DDBJ databases">
        <title>The genome of the rayed Mediterranean limpet Patella caerulea (Linnaeus, 1758).</title>
        <authorList>
            <person name="Anh-Thu Weber A."/>
            <person name="Halstead-Nussloch G."/>
        </authorList>
    </citation>
    <scope>NUCLEOTIDE SEQUENCE [LARGE SCALE GENOMIC DNA]</scope>
    <source>
        <strain evidence="5">AATW-2023a</strain>
        <tissue evidence="5">Whole specimen</tissue>
    </source>
</reference>
<evidence type="ECO:0000256" key="2">
    <source>
        <dbReference type="ARBA" id="ARBA00019069"/>
    </source>
</evidence>
<dbReference type="PIRSF" id="PIRSF037490">
    <property type="entry name" value="UCP037490_NIF3_euk"/>
    <property type="match status" value="1"/>
</dbReference>
<dbReference type="FunFam" id="3.40.1390.30:FF:000001">
    <property type="entry name" value="GTP cyclohydrolase 1 type 2"/>
    <property type="match status" value="1"/>
</dbReference>
<gene>
    <name evidence="5" type="ORF">SNE40_006774</name>
</gene>
<dbReference type="EMBL" id="JAZGQO010000006">
    <property type="protein sequence ID" value="KAK6184273.1"/>
    <property type="molecule type" value="Genomic_DNA"/>
</dbReference>
<comment type="similarity">
    <text evidence="1 3">Belongs to the GTP cyclohydrolase I type 2/NIF3 family.</text>
</comment>
<dbReference type="Gene3D" id="3.40.1390.30">
    <property type="entry name" value="NIF3 (NGG1p interacting factor 3)-like"/>
    <property type="match status" value="2"/>
</dbReference>
<dbReference type="PANTHER" id="PTHR13799:SF13">
    <property type="entry name" value="NIF3-LIKE PROTEIN 1"/>
    <property type="match status" value="1"/>
</dbReference>
<dbReference type="AlphaFoldDB" id="A0AAN8PU20"/>
<keyword evidence="4" id="KW-0479">Metal-binding</keyword>
<dbReference type="GO" id="GO:0005739">
    <property type="term" value="C:mitochondrion"/>
    <property type="evidence" value="ECO:0007669"/>
    <property type="project" value="TreeGrafter"/>
</dbReference>
<dbReference type="InterPro" id="IPR017222">
    <property type="entry name" value="DUF34/NIF3_animal"/>
</dbReference>
<evidence type="ECO:0000256" key="3">
    <source>
        <dbReference type="PIRNR" id="PIRNR037490"/>
    </source>
</evidence>
<keyword evidence="6" id="KW-1185">Reference proteome</keyword>
<evidence type="ECO:0000256" key="1">
    <source>
        <dbReference type="ARBA" id="ARBA00006964"/>
    </source>
</evidence>
<dbReference type="InterPro" id="IPR036069">
    <property type="entry name" value="DUF34/NIF3_sf"/>
</dbReference>
<evidence type="ECO:0000313" key="6">
    <source>
        <dbReference type="Proteomes" id="UP001347796"/>
    </source>
</evidence>
<evidence type="ECO:0000256" key="4">
    <source>
        <dbReference type="PIRSR" id="PIRSR602678-1"/>
    </source>
</evidence>
<protein>
    <recommendedName>
        <fullName evidence="2 3">NIF3-like protein 1</fullName>
    </recommendedName>
</protein>
<dbReference type="NCBIfam" id="TIGR00486">
    <property type="entry name" value="YbgI_SA1388"/>
    <property type="match status" value="1"/>
</dbReference>
<dbReference type="InterPro" id="IPR002678">
    <property type="entry name" value="DUF34/NIF3"/>
</dbReference>